<dbReference type="CDD" id="cd06723">
    <property type="entry name" value="PDZ1_Dlg1-2-4-like"/>
    <property type="match status" value="1"/>
</dbReference>
<dbReference type="Gene3D" id="3.30.63.10">
    <property type="entry name" value="Guanylate Kinase phosphate binding domain"/>
    <property type="match status" value="1"/>
</dbReference>
<reference evidence="13 14" key="1">
    <citation type="journal article" date="2018" name="Gigascience">
        <title>Genomes of trombidid mites reveal novel predicted allergens and laterally-transferred genes associated with secondary metabolism.</title>
        <authorList>
            <person name="Dong X."/>
            <person name="Chaisiri K."/>
            <person name="Xia D."/>
            <person name="Armstrong S.D."/>
            <person name="Fang Y."/>
            <person name="Donnelly M.J."/>
            <person name="Kadowaki T."/>
            <person name="McGarry J.W."/>
            <person name="Darby A.C."/>
            <person name="Makepeace B.L."/>
        </authorList>
    </citation>
    <scope>NUCLEOTIDE SEQUENCE [LARGE SCALE GENOMIC DNA]</scope>
    <source>
        <strain evidence="13">UoL-UT</strain>
    </source>
</reference>
<feature type="domain" description="SH3" evidence="9">
    <location>
        <begin position="549"/>
        <end position="620"/>
    </location>
</feature>
<keyword evidence="4" id="KW-1003">Cell membrane</keyword>
<evidence type="ECO:0000256" key="2">
    <source>
        <dbReference type="ARBA" id="ARBA00007014"/>
    </source>
</evidence>
<dbReference type="Pfam" id="PF00625">
    <property type="entry name" value="Guanylate_kin"/>
    <property type="match status" value="1"/>
</dbReference>
<comment type="similarity">
    <text evidence="2">Belongs to the MAGUK family.</text>
</comment>
<feature type="domain" description="PDZ" evidence="11">
    <location>
        <begin position="171"/>
        <end position="258"/>
    </location>
</feature>
<dbReference type="Pfam" id="PF00018">
    <property type="entry name" value="SH3_1"/>
    <property type="match status" value="1"/>
</dbReference>
<dbReference type="PANTHER" id="PTHR23119:SF51">
    <property type="entry name" value="DISKS LARGE 1 TUMOR SUPPRESSOR PROTEIN"/>
    <property type="match status" value="1"/>
</dbReference>
<dbReference type="InterPro" id="IPR036034">
    <property type="entry name" value="PDZ_sf"/>
</dbReference>
<feature type="region of interest" description="Disordered" evidence="8">
    <location>
        <begin position="376"/>
        <end position="415"/>
    </location>
</feature>
<feature type="domain" description="L27" evidence="12">
    <location>
        <begin position="4"/>
        <end position="64"/>
    </location>
</feature>
<dbReference type="PROSITE" id="PS50002">
    <property type="entry name" value="SH3"/>
    <property type="match status" value="1"/>
</dbReference>
<feature type="region of interest" description="Disordered" evidence="8">
    <location>
        <begin position="662"/>
        <end position="687"/>
    </location>
</feature>
<keyword evidence="6" id="KW-0472">Membrane</keyword>
<dbReference type="GO" id="GO:0007268">
    <property type="term" value="P:chemical synaptic transmission"/>
    <property type="evidence" value="ECO:0007669"/>
    <property type="project" value="InterPro"/>
</dbReference>
<evidence type="ECO:0000313" key="14">
    <source>
        <dbReference type="Proteomes" id="UP000288716"/>
    </source>
</evidence>
<evidence type="ECO:0000313" key="13">
    <source>
        <dbReference type="EMBL" id="RWS27123.1"/>
    </source>
</evidence>
<dbReference type="InterPro" id="IPR036892">
    <property type="entry name" value="L27_dom_sf"/>
</dbReference>
<feature type="compositionally biased region" description="Polar residues" evidence="8">
    <location>
        <begin position="108"/>
        <end position="119"/>
    </location>
</feature>
<comment type="caution">
    <text evidence="13">The sequence shown here is derived from an EMBL/GenBank/DDBJ whole genome shotgun (WGS) entry which is preliminary data.</text>
</comment>
<feature type="compositionally biased region" description="Polar residues" evidence="8">
    <location>
        <begin position="91"/>
        <end position="101"/>
    </location>
</feature>
<dbReference type="FunFam" id="2.30.42.10:FF:000002">
    <property type="entry name" value="Disks large homolog 4 isoform 2"/>
    <property type="match status" value="1"/>
</dbReference>
<dbReference type="FunFam" id="3.40.50.300:FF:001402">
    <property type="entry name" value="Discs, large homolog 3 (Drosophila)"/>
    <property type="match status" value="1"/>
</dbReference>
<dbReference type="FunFam" id="2.30.42.10:FF:000001">
    <property type="entry name" value="Disks large homolog 1 isoform 2"/>
    <property type="match status" value="1"/>
</dbReference>
<dbReference type="InterPro" id="IPR008144">
    <property type="entry name" value="Guanylate_kin-like_dom"/>
</dbReference>
<dbReference type="InterPro" id="IPR001452">
    <property type="entry name" value="SH3_domain"/>
</dbReference>
<evidence type="ECO:0000259" key="9">
    <source>
        <dbReference type="PROSITE" id="PS50002"/>
    </source>
</evidence>
<dbReference type="GO" id="GO:0045197">
    <property type="term" value="P:establishment or maintenance of epithelial cell apical/basal polarity"/>
    <property type="evidence" value="ECO:0007669"/>
    <property type="project" value="TreeGrafter"/>
</dbReference>
<evidence type="ECO:0000259" key="12">
    <source>
        <dbReference type="PROSITE" id="PS51022"/>
    </source>
</evidence>
<dbReference type="EMBL" id="NCKV01002243">
    <property type="protein sequence ID" value="RWS27123.1"/>
    <property type="molecule type" value="Genomic_DNA"/>
</dbReference>
<keyword evidence="14" id="KW-1185">Reference proteome</keyword>
<evidence type="ECO:0000256" key="1">
    <source>
        <dbReference type="ARBA" id="ARBA00004202"/>
    </source>
</evidence>
<dbReference type="Gene3D" id="1.10.287.470">
    <property type="entry name" value="Helix hairpin bin"/>
    <property type="match status" value="1"/>
</dbReference>
<feature type="compositionally biased region" description="Basic and acidic residues" evidence="8">
    <location>
        <begin position="662"/>
        <end position="679"/>
    </location>
</feature>
<dbReference type="Pfam" id="PF00595">
    <property type="entry name" value="PDZ"/>
    <property type="match status" value="3"/>
</dbReference>
<dbReference type="CDD" id="cd06724">
    <property type="entry name" value="PDZ2_Dlg1-2-4-like"/>
    <property type="match status" value="1"/>
</dbReference>
<keyword evidence="5" id="KW-0677">Repeat</keyword>
<dbReference type="PROSITE" id="PS00856">
    <property type="entry name" value="GUANYLATE_KINASE_1"/>
    <property type="match status" value="1"/>
</dbReference>
<dbReference type="SMART" id="SM00326">
    <property type="entry name" value="SH3"/>
    <property type="match status" value="1"/>
</dbReference>
<dbReference type="PIRSF" id="PIRSF001741">
    <property type="entry name" value="MAGUK_DLGH"/>
    <property type="match status" value="1"/>
</dbReference>
<dbReference type="SUPFAM" id="SSF50156">
    <property type="entry name" value="PDZ domain-like"/>
    <property type="match status" value="3"/>
</dbReference>
<dbReference type="Gene3D" id="3.40.50.300">
    <property type="entry name" value="P-loop containing nucleotide triphosphate hydrolases"/>
    <property type="match status" value="1"/>
</dbReference>
<feature type="compositionally biased region" description="Polar residues" evidence="8">
    <location>
        <begin position="406"/>
        <end position="415"/>
    </location>
</feature>
<comment type="subcellular location">
    <subcellularLocation>
        <location evidence="1">Cell membrane</location>
        <topology evidence="1">Peripheral membrane protein</topology>
    </subcellularLocation>
</comment>
<feature type="domain" description="PDZ" evidence="11">
    <location>
        <begin position="438"/>
        <end position="519"/>
    </location>
</feature>
<dbReference type="GO" id="GO:0016323">
    <property type="term" value="C:basolateral plasma membrane"/>
    <property type="evidence" value="ECO:0007669"/>
    <property type="project" value="TreeGrafter"/>
</dbReference>
<dbReference type="Gene3D" id="2.30.42.10">
    <property type="match status" value="3"/>
</dbReference>
<dbReference type="GO" id="GO:0019901">
    <property type="term" value="F:protein kinase binding"/>
    <property type="evidence" value="ECO:0007669"/>
    <property type="project" value="TreeGrafter"/>
</dbReference>
<dbReference type="FunFam" id="3.30.63.10:FF:000001">
    <property type="entry name" value="Disks large homolog 1 isoform 2"/>
    <property type="match status" value="1"/>
</dbReference>
<dbReference type="GO" id="GO:0097120">
    <property type="term" value="P:receptor localization to synapse"/>
    <property type="evidence" value="ECO:0007669"/>
    <property type="project" value="TreeGrafter"/>
</dbReference>
<evidence type="ECO:0000256" key="8">
    <source>
        <dbReference type="SAM" id="MobiDB-lite"/>
    </source>
</evidence>
<dbReference type="SUPFAM" id="SSF101288">
    <property type="entry name" value="L27 domain"/>
    <property type="match status" value="1"/>
</dbReference>
<feature type="compositionally biased region" description="Polar residues" evidence="8">
    <location>
        <begin position="376"/>
        <end position="394"/>
    </location>
</feature>
<dbReference type="InterPro" id="IPR036028">
    <property type="entry name" value="SH3-like_dom_sf"/>
</dbReference>
<accession>A0A443SHW1</accession>
<dbReference type="OrthoDB" id="78824at2759"/>
<dbReference type="InterPro" id="IPR008145">
    <property type="entry name" value="GK/Ca_channel_bsu"/>
</dbReference>
<name>A0A443SHW1_9ACAR</name>
<dbReference type="PROSITE" id="PS50052">
    <property type="entry name" value="GUANYLATE_KINASE_2"/>
    <property type="match status" value="1"/>
</dbReference>
<dbReference type="InterPro" id="IPR027417">
    <property type="entry name" value="P-loop_NTPase"/>
</dbReference>
<dbReference type="GO" id="GO:0043005">
    <property type="term" value="C:neuron projection"/>
    <property type="evidence" value="ECO:0007669"/>
    <property type="project" value="InterPro"/>
</dbReference>
<dbReference type="AlphaFoldDB" id="A0A443SHW1"/>
<dbReference type="Proteomes" id="UP000288716">
    <property type="component" value="Unassembled WGS sequence"/>
</dbReference>
<dbReference type="InterPro" id="IPR020590">
    <property type="entry name" value="Guanylate_kinase_CS"/>
</dbReference>
<dbReference type="STRING" id="299467.A0A443SHW1"/>
<evidence type="ECO:0000259" key="11">
    <source>
        <dbReference type="PROSITE" id="PS50106"/>
    </source>
</evidence>
<dbReference type="PROSITE" id="PS51022">
    <property type="entry name" value="L27"/>
    <property type="match status" value="1"/>
</dbReference>
<dbReference type="GO" id="GO:0098609">
    <property type="term" value="P:cell-cell adhesion"/>
    <property type="evidence" value="ECO:0007669"/>
    <property type="project" value="TreeGrafter"/>
</dbReference>
<dbReference type="Pfam" id="PF09058">
    <property type="entry name" value="L27_1"/>
    <property type="match status" value="1"/>
</dbReference>
<dbReference type="FunFam" id="1.10.287.470:FF:000001">
    <property type="entry name" value="Disks large 1 isoform X3"/>
    <property type="match status" value="1"/>
</dbReference>
<evidence type="ECO:0000256" key="5">
    <source>
        <dbReference type="ARBA" id="ARBA00022737"/>
    </source>
</evidence>
<dbReference type="GO" id="GO:0031594">
    <property type="term" value="C:neuromuscular junction"/>
    <property type="evidence" value="ECO:0007669"/>
    <property type="project" value="InterPro"/>
</dbReference>
<gene>
    <name evidence="13" type="ORF">B4U80_02572</name>
</gene>
<dbReference type="SUPFAM" id="SSF52540">
    <property type="entry name" value="P-loop containing nucleoside triphosphate hydrolases"/>
    <property type="match status" value="1"/>
</dbReference>
<dbReference type="VEuPathDB" id="VectorBase:LDEU004916"/>
<dbReference type="PROSITE" id="PS50106">
    <property type="entry name" value="PDZ"/>
    <property type="match status" value="3"/>
</dbReference>
<dbReference type="InterPro" id="IPR001478">
    <property type="entry name" value="PDZ"/>
</dbReference>
<dbReference type="SMART" id="SM00569">
    <property type="entry name" value="L27"/>
    <property type="match status" value="1"/>
</dbReference>
<feature type="domain" description="PDZ" evidence="11">
    <location>
        <begin position="278"/>
        <end position="365"/>
    </location>
</feature>
<dbReference type="InterPro" id="IPR015143">
    <property type="entry name" value="L27_1"/>
</dbReference>
<feature type="domain" description="Guanylate kinase-like" evidence="10">
    <location>
        <begin position="724"/>
        <end position="899"/>
    </location>
</feature>
<dbReference type="CDD" id="cd11861">
    <property type="entry name" value="SH3_DLG-like"/>
    <property type="match status" value="1"/>
</dbReference>
<evidence type="ECO:0000259" key="10">
    <source>
        <dbReference type="PROSITE" id="PS50052"/>
    </source>
</evidence>
<protein>
    <submittedName>
        <fullName evidence="13">Disks large 1-like protein</fullName>
    </submittedName>
</protein>
<dbReference type="InterPro" id="IPR016313">
    <property type="entry name" value="DLG1-like"/>
</dbReference>
<dbReference type="SMART" id="SM00072">
    <property type="entry name" value="GuKc"/>
    <property type="match status" value="1"/>
</dbReference>
<dbReference type="GO" id="GO:0099072">
    <property type="term" value="P:regulation of postsynaptic membrane neurotransmitter receptor levels"/>
    <property type="evidence" value="ECO:0007669"/>
    <property type="project" value="TreeGrafter"/>
</dbReference>
<keyword evidence="3 7" id="KW-0728">SH3 domain</keyword>
<dbReference type="InterPro" id="IPR050614">
    <property type="entry name" value="Synaptic_Scaffolding_LAP-MAGUK"/>
</dbReference>
<organism evidence="13 14">
    <name type="scientific">Leptotrombidium deliense</name>
    <dbReference type="NCBI Taxonomy" id="299467"/>
    <lineage>
        <taxon>Eukaryota</taxon>
        <taxon>Metazoa</taxon>
        <taxon>Ecdysozoa</taxon>
        <taxon>Arthropoda</taxon>
        <taxon>Chelicerata</taxon>
        <taxon>Arachnida</taxon>
        <taxon>Acari</taxon>
        <taxon>Acariformes</taxon>
        <taxon>Trombidiformes</taxon>
        <taxon>Prostigmata</taxon>
        <taxon>Anystina</taxon>
        <taxon>Parasitengona</taxon>
        <taxon>Trombiculoidea</taxon>
        <taxon>Trombiculidae</taxon>
        <taxon>Leptotrombidium</taxon>
    </lineage>
</organism>
<dbReference type="GO" id="GO:0043113">
    <property type="term" value="P:receptor clustering"/>
    <property type="evidence" value="ECO:0007669"/>
    <property type="project" value="TreeGrafter"/>
</dbReference>
<dbReference type="FunFam" id="2.30.42.10:FF:000004">
    <property type="entry name" value="Disks large homolog 4 isoform 2"/>
    <property type="match status" value="1"/>
</dbReference>
<dbReference type="Gene3D" id="2.30.30.40">
    <property type="entry name" value="SH3 Domains"/>
    <property type="match status" value="2"/>
</dbReference>
<sequence length="914" mass="100734">MPVRKSEAHRALELLEEYHSKLGAPQDKQLRNAIERVIRIFKSRLFQALLDIQEFYELTLLDDNKSVQQKTAETLQIACKWESSPLIASPSEATQPLTHSRSVGDPNKTGNASNSIIRSQTTPTPPQTHLHARTLDDPIDSSPVLVNSVAPKVDGVGMAMPSSPSCWEYEEIFLERGNAGLGFSIAGGTDNPHKPDDNSIYITKLIPGGAASADGRLQVEDIILKVNDVDLIEVPHCIAVEGLKKAGNRVHLLVKRRKEAHYFHQNATQPPLTSQVLNIELLKGNKGLGFSIAGGIGNQHVAGDNGIYVTKIMENGAAYIDGRLDVGDKLIAVNGKNLENVTHEEAVGTLKATADRVLLTLVKCRQMINPINSMTSHTTQLTSRSHSSLSGTCEPTTPPTATVATSSRSLSTPPLNVSDYPLSKLATSDEDLCNEPRTVVLQKGQTGLGFNIVGGEDGEGIFVSFILAGGPADLSGELRRGDQVMSVNGIDLRHATHEQAAAALKGAGHTVTLVVQHNPEEYNRFEAKIHDLREHLLMNTTGSLKTSQKRSFYVRALFDYDPSRDSGLPSRGISFRFGEVLFVNNASDDEWWQARKLMPDGAEEAGFGIIPSKKRVERKERARLKSVKFTGKANYASDGKISTIDRKKKNFSFSRKFPFMKSKDSTEDGSDVERDKSPTKEIPSAMSTGNVVAAVNAGDSEHSSLKEEVILSYEAVVQQDITYARPVIVLGPLKDRINDDLINEHPDEFGSCVPHTTRPKRDYEVDGRDYHFVSSREQMERDIQNHLFIEAGQYNDNLYGTSVASVREVAEKGKHCILDVSGNAIKRLQAASLMPVAIFIKPKSIESIMEMNKRTTEEQARKQYERSVKLEQEFAEYFTAIVIGDTPEEIYAKVKLIIVENSGPRIWVPVKDKL</sequence>
<dbReference type="PANTHER" id="PTHR23119">
    <property type="entry name" value="DISCS LARGE"/>
    <property type="match status" value="1"/>
</dbReference>
<proteinExistence type="inferred from homology"/>
<dbReference type="CDD" id="cd00071">
    <property type="entry name" value="GMPK"/>
    <property type="match status" value="1"/>
</dbReference>
<evidence type="ECO:0000256" key="4">
    <source>
        <dbReference type="ARBA" id="ARBA00022475"/>
    </source>
</evidence>
<feature type="region of interest" description="Disordered" evidence="8">
    <location>
        <begin position="90"/>
        <end position="141"/>
    </location>
</feature>
<evidence type="ECO:0000256" key="6">
    <source>
        <dbReference type="ARBA" id="ARBA00023136"/>
    </source>
</evidence>
<evidence type="ECO:0000256" key="3">
    <source>
        <dbReference type="ARBA" id="ARBA00022443"/>
    </source>
</evidence>
<dbReference type="SMART" id="SM00228">
    <property type="entry name" value="PDZ"/>
    <property type="match status" value="3"/>
</dbReference>
<dbReference type="GO" id="GO:0098839">
    <property type="term" value="C:postsynaptic density membrane"/>
    <property type="evidence" value="ECO:0007669"/>
    <property type="project" value="TreeGrafter"/>
</dbReference>
<dbReference type="InterPro" id="IPR004172">
    <property type="entry name" value="L27_dom"/>
</dbReference>
<dbReference type="SUPFAM" id="SSF50044">
    <property type="entry name" value="SH3-domain"/>
    <property type="match status" value="1"/>
</dbReference>
<evidence type="ECO:0000256" key="7">
    <source>
        <dbReference type="PROSITE-ProRule" id="PRU00192"/>
    </source>
</evidence>
<dbReference type="CDD" id="cd06795">
    <property type="entry name" value="PDZ3_Dlg1-2-4-like"/>
    <property type="match status" value="1"/>
</dbReference>